<reference evidence="1" key="1">
    <citation type="journal article" date="2019" name="Sci. Rep.">
        <title>Draft genome of Tanacetum cinerariifolium, the natural source of mosquito coil.</title>
        <authorList>
            <person name="Yamashiro T."/>
            <person name="Shiraishi A."/>
            <person name="Satake H."/>
            <person name="Nakayama K."/>
        </authorList>
    </citation>
    <scope>NUCLEOTIDE SEQUENCE</scope>
</reference>
<dbReference type="InterPro" id="IPR027417">
    <property type="entry name" value="P-loop_NTPase"/>
</dbReference>
<organism evidence="1">
    <name type="scientific">Tanacetum cinerariifolium</name>
    <name type="common">Dalmatian daisy</name>
    <name type="synonym">Chrysanthemum cinerariifolium</name>
    <dbReference type="NCBI Taxonomy" id="118510"/>
    <lineage>
        <taxon>Eukaryota</taxon>
        <taxon>Viridiplantae</taxon>
        <taxon>Streptophyta</taxon>
        <taxon>Embryophyta</taxon>
        <taxon>Tracheophyta</taxon>
        <taxon>Spermatophyta</taxon>
        <taxon>Magnoliopsida</taxon>
        <taxon>eudicotyledons</taxon>
        <taxon>Gunneridae</taxon>
        <taxon>Pentapetalae</taxon>
        <taxon>asterids</taxon>
        <taxon>campanulids</taxon>
        <taxon>Asterales</taxon>
        <taxon>Asteraceae</taxon>
        <taxon>Asteroideae</taxon>
        <taxon>Anthemideae</taxon>
        <taxon>Anthemidinae</taxon>
        <taxon>Tanacetum</taxon>
    </lineage>
</organism>
<name>A0A699IMR8_TANCI</name>
<dbReference type="GO" id="GO:0051301">
    <property type="term" value="P:cell division"/>
    <property type="evidence" value="ECO:0007669"/>
    <property type="project" value="UniProtKB-KW"/>
</dbReference>
<comment type="caution">
    <text evidence="1">The sequence shown here is derived from an EMBL/GenBank/DDBJ whole genome shotgun (WGS) entry which is preliminary data.</text>
</comment>
<proteinExistence type="predicted"/>
<gene>
    <name evidence="1" type="ORF">Tci_525353</name>
</gene>
<dbReference type="EMBL" id="BKCJ010290634">
    <property type="protein sequence ID" value="GEZ53380.1"/>
    <property type="molecule type" value="Genomic_DNA"/>
</dbReference>
<sequence>MVKSGNCSLDVGCLDQLIYIPLQDEDSCHKIFKATIRKSPVSKDVDLRVLAKYTQGLVAGLQTETDTSKSSMGSH</sequence>
<protein>
    <submittedName>
        <fullName evidence="1">Cell division cycle protein 48 homolog</fullName>
    </submittedName>
</protein>
<accession>A0A699IMR8</accession>
<dbReference type="Gene3D" id="3.40.50.300">
    <property type="entry name" value="P-loop containing nucleotide triphosphate hydrolases"/>
    <property type="match status" value="1"/>
</dbReference>
<dbReference type="Gene3D" id="1.10.8.60">
    <property type="match status" value="1"/>
</dbReference>
<keyword evidence="1" id="KW-0131">Cell cycle</keyword>
<dbReference type="AlphaFoldDB" id="A0A699IMR8"/>
<evidence type="ECO:0000313" key="1">
    <source>
        <dbReference type="EMBL" id="GEZ53380.1"/>
    </source>
</evidence>
<keyword evidence="1" id="KW-0132">Cell division</keyword>